<organism evidence="3 4">
    <name type="scientific">Paraburkholderia rhizosphaerae</name>
    <dbReference type="NCBI Taxonomy" id="480658"/>
    <lineage>
        <taxon>Bacteria</taxon>
        <taxon>Pseudomonadati</taxon>
        <taxon>Pseudomonadota</taxon>
        <taxon>Betaproteobacteria</taxon>
        <taxon>Burkholderiales</taxon>
        <taxon>Burkholderiaceae</taxon>
        <taxon>Paraburkholderia</taxon>
    </lineage>
</organism>
<comment type="caution">
    <text evidence="3">The sequence shown here is derived from an EMBL/GenBank/DDBJ whole genome shotgun (WGS) entry which is preliminary data.</text>
</comment>
<protein>
    <submittedName>
        <fullName evidence="3">Uncharacterized protein</fullName>
    </submittedName>
</protein>
<dbReference type="AlphaFoldDB" id="A0A4R8LGN1"/>
<evidence type="ECO:0000313" key="3">
    <source>
        <dbReference type="EMBL" id="TDY42316.1"/>
    </source>
</evidence>
<keyword evidence="2" id="KW-0472">Membrane</keyword>
<dbReference type="EMBL" id="SORE01000022">
    <property type="protein sequence ID" value="TDY42316.1"/>
    <property type="molecule type" value="Genomic_DNA"/>
</dbReference>
<evidence type="ECO:0000256" key="2">
    <source>
        <dbReference type="SAM" id="Phobius"/>
    </source>
</evidence>
<feature type="transmembrane region" description="Helical" evidence="2">
    <location>
        <begin position="148"/>
        <end position="168"/>
    </location>
</feature>
<name>A0A4R8LGN1_9BURK</name>
<evidence type="ECO:0000313" key="4">
    <source>
        <dbReference type="Proteomes" id="UP000295509"/>
    </source>
</evidence>
<keyword evidence="2" id="KW-1133">Transmembrane helix</keyword>
<feature type="transmembrane region" description="Helical" evidence="2">
    <location>
        <begin position="174"/>
        <end position="192"/>
    </location>
</feature>
<keyword evidence="4" id="KW-1185">Reference proteome</keyword>
<feature type="transmembrane region" description="Helical" evidence="2">
    <location>
        <begin position="120"/>
        <end position="141"/>
    </location>
</feature>
<dbReference type="RefSeq" id="WP_208327972.1">
    <property type="nucleotide sequence ID" value="NZ_JBHLUW010000032.1"/>
</dbReference>
<feature type="region of interest" description="Disordered" evidence="1">
    <location>
        <begin position="375"/>
        <end position="399"/>
    </location>
</feature>
<feature type="transmembrane region" description="Helical" evidence="2">
    <location>
        <begin position="12"/>
        <end position="30"/>
    </location>
</feature>
<dbReference type="Proteomes" id="UP000295509">
    <property type="component" value="Unassembled WGS sequence"/>
</dbReference>
<gene>
    <name evidence="3" type="ORF">BX592_122125</name>
</gene>
<feature type="transmembrane region" description="Helical" evidence="2">
    <location>
        <begin position="234"/>
        <end position="251"/>
    </location>
</feature>
<sequence length="399" mass="45057">MKLNSSNRLLAFCRFSIVFVVLLVCCGNITNSVLLKWGFRDDQPIDRYEHTFGLVGMMEGAAPKPYVYRSSVPKAARWIAEQVNPDLQQKLFKSITRYDSLHHAYFSGVPDRFWTPVNAIAYHLVYFGVTLAMALTLLIVYRLARSHGLRFGQALGFLTAFALVYPLTFQKGGYYYDFFEILGAFSVVYFFLKRRLLFCTLLVAVFSLNKETFFLVPAALFFLFEPEVPLRKRFAWLAIQLIICAITRHLIMSGYAGNEGGFVDLHGVHNLLYWLNPLSYIGFYNMVAKGVLTPSLQNPLIAVPAAVFSYHAWRRSPVLHRRYFLAAALPIAVLCACFGFEDESRDAALVFPAAVLIALSGASRFGDIFERSNGSEPVELKRQRESARVKTPESIAESA</sequence>
<feature type="transmembrane region" description="Helical" evidence="2">
    <location>
        <begin position="323"/>
        <end position="341"/>
    </location>
</feature>
<accession>A0A4R8LGN1</accession>
<evidence type="ECO:0000256" key="1">
    <source>
        <dbReference type="SAM" id="MobiDB-lite"/>
    </source>
</evidence>
<feature type="transmembrane region" description="Helical" evidence="2">
    <location>
        <begin position="199"/>
        <end position="222"/>
    </location>
</feature>
<feature type="compositionally biased region" description="Basic and acidic residues" evidence="1">
    <location>
        <begin position="378"/>
        <end position="391"/>
    </location>
</feature>
<keyword evidence="2" id="KW-0812">Transmembrane</keyword>
<proteinExistence type="predicted"/>
<reference evidence="3 4" key="1">
    <citation type="submission" date="2019-03" db="EMBL/GenBank/DDBJ databases">
        <title>Genomic Encyclopedia of Type Strains, Phase III (KMG-III): the genomes of soil and plant-associated and newly described type strains.</title>
        <authorList>
            <person name="Whitman W."/>
        </authorList>
    </citation>
    <scope>NUCLEOTIDE SEQUENCE [LARGE SCALE GENOMIC DNA]</scope>
    <source>
        <strain evidence="3 4">LMG 29544</strain>
    </source>
</reference>
<feature type="transmembrane region" description="Helical" evidence="2">
    <location>
        <begin position="347"/>
        <end position="365"/>
    </location>
</feature>